<sequence length="69" mass="6608">MSASPRRAVAAAIIAGGLALLTAPAAQAVVDPFTVGSCLTAAATDITTVVDPSAPGVPAEVPAVSCLHP</sequence>
<reference evidence="2 3" key="1">
    <citation type="submission" date="2022-04" db="EMBL/GenBank/DDBJ databases">
        <title>Genome draft of Actinomadura sp. ATCC 31491.</title>
        <authorList>
            <person name="Shi X."/>
            <person name="Du Y."/>
        </authorList>
    </citation>
    <scope>NUCLEOTIDE SEQUENCE [LARGE SCALE GENOMIC DNA]</scope>
    <source>
        <strain evidence="2 3">ATCC 31491</strain>
    </source>
</reference>
<proteinExistence type="predicted"/>
<comment type="caution">
    <text evidence="2">The sequence shown here is derived from an EMBL/GenBank/DDBJ whole genome shotgun (WGS) entry which is preliminary data.</text>
</comment>
<evidence type="ECO:0000313" key="3">
    <source>
        <dbReference type="Proteomes" id="UP001317259"/>
    </source>
</evidence>
<dbReference type="EMBL" id="JAKRKC020000001">
    <property type="protein sequence ID" value="MCK2216828.1"/>
    <property type="molecule type" value="Genomic_DNA"/>
</dbReference>
<dbReference type="Proteomes" id="UP001317259">
    <property type="component" value="Unassembled WGS sequence"/>
</dbReference>
<keyword evidence="3" id="KW-1185">Reference proteome</keyword>
<dbReference type="RefSeq" id="WP_242382524.1">
    <property type="nucleotide sequence ID" value="NZ_JAKRKC020000001.1"/>
</dbReference>
<feature type="signal peptide" evidence="1">
    <location>
        <begin position="1"/>
        <end position="28"/>
    </location>
</feature>
<keyword evidence="1" id="KW-0732">Signal</keyword>
<evidence type="ECO:0000313" key="2">
    <source>
        <dbReference type="EMBL" id="MCK2216828.1"/>
    </source>
</evidence>
<accession>A0ABT0FXD8</accession>
<name>A0ABT0FXD8_9ACTN</name>
<gene>
    <name evidence="2" type="ORF">MF672_023975</name>
</gene>
<evidence type="ECO:0000256" key="1">
    <source>
        <dbReference type="SAM" id="SignalP"/>
    </source>
</evidence>
<protein>
    <submittedName>
        <fullName evidence="2">Uncharacterized protein</fullName>
    </submittedName>
</protein>
<feature type="chain" id="PRO_5046034261" evidence="1">
    <location>
        <begin position="29"/>
        <end position="69"/>
    </location>
</feature>
<organism evidence="2 3">
    <name type="scientific">Actinomadura luzonensis</name>
    <dbReference type="NCBI Taxonomy" id="2805427"/>
    <lineage>
        <taxon>Bacteria</taxon>
        <taxon>Bacillati</taxon>
        <taxon>Actinomycetota</taxon>
        <taxon>Actinomycetes</taxon>
        <taxon>Streptosporangiales</taxon>
        <taxon>Thermomonosporaceae</taxon>
        <taxon>Actinomadura</taxon>
    </lineage>
</organism>